<feature type="transmembrane region" description="Helical" evidence="6">
    <location>
        <begin position="568"/>
        <end position="592"/>
    </location>
</feature>
<dbReference type="Pfam" id="PF13499">
    <property type="entry name" value="EF-hand_7"/>
    <property type="match status" value="1"/>
</dbReference>
<dbReference type="GO" id="GO:0055085">
    <property type="term" value="P:transmembrane transport"/>
    <property type="evidence" value="ECO:0007669"/>
    <property type="project" value="InterPro"/>
</dbReference>
<keyword evidence="2 6" id="KW-0812">Transmembrane</keyword>
<dbReference type="SMART" id="SM00054">
    <property type="entry name" value="EFh"/>
    <property type="match status" value="2"/>
</dbReference>
<name>A0A914H274_GLORO</name>
<dbReference type="SUPFAM" id="SSF47473">
    <property type="entry name" value="EF-hand"/>
    <property type="match status" value="1"/>
</dbReference>
<evidence type="ECO:0000256" key="6">
    <source>
        <dbReference type="SAM" id="Phobius"/>
    </source>
</evidence>
<protein>
    <submittedName>
        <fullName evidence="10">Calmodulin</fullName>
    </submittedName>
</protein>
<dbReference type="Proteomes" id="UP000887572">
    <property type="component" value="Unplaced"/>
</dbReference>
<evidence type="ECO:0000256" key="4">
    <source>
        <dbReference type="ARBA" id="ARBA00022989"/>
    </source>
</evidence>
<feature type="transmembrane region" description="Helical" evidence="6">
    <location>
        <begin position="521"/>
        <end position="547"/>
    </location>
</feature>
<evidence type="ECO:0000259" key="8">
    <source>
        <dbReference type="PROSITE" id="PS50801"/>
    </source>
</evidence>
<feature type="transmembrane region" description="Helical" evidence="6">
    <location>
        <begin position="39"/>
        <end position="61"/>
    </location>
</feature>
<feature type="transmembrane region" description="Helical" evidence="6">
    <location>
        <begin position="649"/>
        <end position="669"/>
    </location>
</feature>
<sequence>MLYDRRPCQPLCRPPDKRDFMEYNPPKSANDLYQSYDPMVGIGTAGILLLFITLITAKSLLRWTIKQWRLHKYAKRREKQQKSKKLVASVSETPDNSLASNARRIIAQNAVGQQMHPNGHVALLYARRHRDSRAPQVLDLPAQWPMNEWAAAPPPQIGGGHHQSVGVDLRTFGHAPVIERRPLSSLPIHSQQKTKNKNKMDLIIPIDDQNEDLSASRRRKRKTIESEMANANGFVGWMDGIGQKLAESLLQRKKRRLKKSRIFQIRQFLPKCVPITQWLPVYSWRDSFFVDLCAGLTAAVFSIPTGIAHAGICGVAPVYGLYTVIFPTFFYMLFGHSRHNALGGFAILSLMTRAAIEKADRMLVIDLSMPAVNQTWPNNNGSTAFATPVPPYKQQLLNDDQQTFNDTLAIMNSTLLEDGTLNTLIDENSLNTSMIIAELNSTFDSVASTSSNPLLSDPIQLSVANTPIGNSSMDSQSRREMRNIKPIHIATAILFLSGIFQILMGIFRLDFLSCYFSDQVMSGFVLGGCVHVFFSQIGDMLGIQHLLPKRSGRGYLYERILDINTNLCSIHLPTTVISFCSIAFLVFTQQILEPWLGTAFQFPIPYELLLVIIGITSTNFADLSNRHSITVVGNIPTNFPPPSLVRYELVPFVFFDAIGIAVTAVAMHLTVVKIVENRYHYKINSCQELYSLGLSGICSSAFPVFPITSIFARTLIGDADENSTQMTTCFSTLSLLTVILYIGPVLEYLPKCILASIVMVSICTSFTKFRELRELWPLFKIDFVIFLVSFLLTVCYDIAEGLTFSALFSAFTIVVRDQWPKWHFLTHDEELDEYREMPKELLQQVADEGHAFIIRYDAPLIFTSVHKFMKVLLQSMKRWEQLTSYKKYQKGRCHENALIIDCSGFPYVDFLGLRTLKKVYKEFSSKNVDVKFAAPKAHLTRMFRQSDFFQTVPEQNVFQSVRQAVNSSCCRAEKLRLDQRALKFKEEFKAREGQWEIRPLPLFRPTNGTICTSRADKDDNGIEFMCRADFESIPDLLKNPLGSRLIDVFFVNADVGDQKRVYFRNFVKVLSHFRPINKHSPHPWNSREAKLQFAFTMYDLNRSGTITKDEFTEILIRMIGGNVSRAKVDAIAERTMLEADRNADGSITFEEFCRAMEKTDIEEKMSFQFLI</sequence>
<evidence type="ECO:0000256" key="5">
    <source>
        <dbReference type="ARBA" id="ARBA00023136"/>
    </source>
</evidence>
<dbReference type="PROSITE" id="PS50222">
    <property type="entry name" value="EF_HAND_2"/>
    <property type="match status" value="2"/>
</dbReference>
<feature type="domain" description="EF-hand" evidence="7">
    <location>
        <begin position="1127"/>
        <end position="1162"/>
    </location>
</feature>
<dbReference type="InterPro" id="IPR002645">
    <property type="entry name" value="STAS_dom"/>
</dbReference>
<keyword evidence="4 6" id="KW-1133">Transmembrane helix</keyword>
<accession>A0A914H274</accession>
<dbReference type="SUPFAM" id="SSF52091">
    <property type="entry name" value="SpoIIaa-like"/>
    <property type="match status" value="1"/>
</dbReference>
<dbReference type="WBParaSite" id="Gr19_v10_g12990.t3">
    <property type="protein sequence ID" value="Gr19_v10_g12990.t3"/>
    <property type="gene ID" value="Gr19_v10_g12990"/>
</dbReference>
<comment type="subcellular location">
    <subcellularLocation>
        <location evidence="1">Membrane</location>
        <topology evidence="1">Multi-pass membrane protein</topology>
    </subcellularLocation>
</comment>
<feature type="transmembrane region" description="Helical" evidence="6">
    <location>
        <begin position="778"/>
        <end position="799"/>
    </location>
</feature>
<dbReference type="Gene3D" id="1.10.238.10">
    <property type="entry name" value="EF-hand"/>
    <property type="match status" value="1"/>
</dbReference>
<keyword evidence="3" id="KW-0106">Calcium</keyword>
<dbReference type="Gene3D" id="3.30.750.24">
    <property type="entry name" value="STAS domain"/>
    <property type="match status" value="1"/>
</dbReference>
<dbReference type="InterPro" id="IPR011547">
    <property type="entry name" value="SLC26A/SulP_dom"/>
</dbReference>
<evidence type="ECO:0000256" key="2">
    <source>
        <dbReference type="ARBA" id="ARBA00022692"/>
    </source>
</evidence>
<dbReference type="AlphaFoldDB" id="A0A914H274"/>
<dbReference type="CDD" id="cd07042">
    <property type="entry name" value="STAS_SulP_like_sulfate_transporter"/>
    <property type="match status" value="1"/>
</dbReference>
<evidence type="ECO:0000256" key="3">
    <source>
        <dbReference type="ARBA" id="ARBA00022837"/>
    </source>
</evidence>
<dbReference type="InterPro" id="IPR001902">
    <property type="entry name" value="SLC26A/SulP_fam"/>
</dbReference>
<dbReference type="PROSITE" id="PS00018">
    <property type="entry name" value="EF_HAND_1"/>
    <property type="match status" value="2"/>
</dbReference>
<organism evidence="9 10">
    <name type="scientific">Globodera rostochiensis</name>
    <name type="common">Golden nematode worm</name>
    <name type="synonym">Heterodera rostochiensis</name>
    <dbReference type="NCBI Taxonomy" id="31243"/>
    <lineage>
        <taxon>Eukaryota</taxon>
        <taxon>Metazoa</taxon>
        <taxon>Ecdysozoa</taxon>
        <taxon>Nematoda</taxon>
        <taxon>Chromadorea</taxon>
        <taxon>Rhabditida</taxon>
        <taxon>Tylenchina</taxon>
        <taxon>Tylenchomorpha</taxon>
        <taxon>Tylenchoidea</taxon>
        <taxon>Heteroderidae</taxon>
        <taxon>Heteroderinae</taxon>
        <taxon>Globodera</taxon>
    </lineage>
</organism>
<evidence type="ECO:0000256" key="1">
    <source>
        <dbReference type="ARBA" id="ARBA00004141"/>
    </source>
</evidence>
<evidence type="ECO:0000313" key="9">
    <source>
        <dbReference type="Proteomes" id="UP000887572"/>
    </source>
</evidence>
<dbReference type="PANTHER" id="PTHR11814">
    <property type="entry name" value="SULFATE TRANSPORTER"/>
    <property type="match status" value="1"/>
</dbReference>
<dbReference type="Pfam" id="PF01740">
    <property type="entry name" value="STAS"/>
    <property type="match status" value="1"/>
</dbReference>
<dbReference type="InterPro" id="IPR002048">
    <property type="entry name" value="EF_hand_dom"/>
</dbReference>
<proteinExistence type="predicted"/>
<feature type="domain" description="STAS" evidence="8">
    <location>
        <begin position="841"/>
        <end position="968"/>
    </location>
</feature>
<feature type="transmembrane region" description="Helical" evidence="6">
    <location>
        <begin position="724"/>
        <end position="742"/>
    </location>
</feature>
<feature type="transmembrane region" description="Helical" evidence="6">
    <location>
        <begin position="316"/>
        <end position="334"/>
    </location>
</feature>
<feature type="transmembrane region" description="Helical" evidence="6">
    <location>
        <begin position="487"/>
        <end position="509"/>
    </location>
</feature>
<keyword evidence="9" id="KW-1185">Reference proteome</keyword>
<dbReference type="CDD" id="cd00051">
    <property type="entry name" value="EFh"/>
    <property type="match status" value="1"/>
</dbReference>
<dbReference type="InterPro" id="IPR011992">
    <property type="entry name" value="EF-hand-dom_pair"/>
</dbReference>
<keyword evidence="5 6" id="KW-0472">Membrane</keyword>
<dbReference type="Pfam" id="PF00916">
    <property type="entry name" value="Sulfate_transp"/>
    <property type="match status" value="1"/>
</dbReference>
<reference evidence="10" key="1">
    <citation type="submission" date="2022-11" db="UniProtKB">
        <authorList>
            <consortium name="WormBaseParasite"/>
        </authorList>
    </citation>
    <scope>IDENTIFICATION</scope>
</reference>
<dbReference type="InterPro" id="IPR036513">
    <property type="entry name" value="STAS_dom_sf"/>
</dbReference>
<evidence type="ECO:0000313" key="10">
    <source>
        <dbReference type="WBParaSite" id="Gr19_v10_g12990.t3"/>
    </source>
</evidence>
<feature type="transmembrane region" description="Helical" evidence="6">
    <location>
        <begin position="288"/>
        <end position="310"/>
    </location>
</feature>
<dbReference type="GO" id="GO:0016020">
    <property type="term" value="C:membrane"/>
    <property type="evidence" value="ECO:0007669"/>
    <property type="project" value="UniProtKB-SubCell"/>
</dbReference>
<dbReference type="InterPro" id="IPR018247">
    <property type="entry name" value="EF_Hand_1_Ca_BS"/>
</dbReference>
<evidence type="ECO:0000259" key="7">
    <source>
        <dbReference type="PROSITE" id="PS50222"/>
    </source>
</evidence>
<dbReference type="GO" id="GO:0005509">
    <property type="term" value="F:calcium ion binding"/>
    <property type="evidence" value="ECO:0007669"/>
    <property type="project" value="InterPro"/>
</dbReference>
<feature type="domain" description="EF-hand" evidence="7">
    <location>
        <begin position="1086"/>
        <end position="1121"/>
    </location>
</feature>
<feature type="transmembrane region" description="Helical" evidence="6">
    <location>
        <begin position="689"/>
        <end position="712"/>
    </location>
</feature>
<dbReference type="PROSITE" id="PS50801">
    <property type="entry name" value="STAS"/>
    <property type="match status" value="1"/>
</dbReference>